<dbReference type="InterPro" id="IPR016167">
    <property type="entry name" value="FAD-bd_PCMH_sub1"/>
</dbReference>
<dbReference type="PROSITE" id="PS00862">
    <property type="entry name" value="OX2_COVAL_FAD"/>
    <property type="match status" value="1"/>
</dbReference>
<dbReference type="PANTHER" id="PTHR42973">
    <property type="entry name" value="BINDING OXIDOREDUCTASE, PUTATIVE (AFU_ORTHOLOGUE AFUA_1G17690)-RELATED"/>
    <property type="match status" value="1"/>
</dbReference>
<comment type="similarity">
    <text evidence="2">Belongs to the oxygen-dependent FAD-linked oxidoreductase family.</text>
</comment>
<evidence type="ECO:0000256" key="3">
    <source>
        <dbReference type="ARBA" id="ARBA00022630"/>
    </source>
</evidence>
<evidence type="ECO:0000259" key="6">
    <source>
        <dbReference type="PROSITE" id="PS51387"/>
    </source>
</evidence>
<keyword evidence="3" id="KW-0285">Flavoprotein</keyword>
<dbReference type="InterPro" id="IPR012951">
    <property type="entry name" value="BBE"/>
</dbReference>
<dbReference type="InterPro" id="IPR016164">
    <property type="entry name" value="FAD-linked_Oxase-like_C"/>
</dbReference>
<dbReference type="Proteomes" id="UP000188388">
    <property type="component" value="Unassembled WGS sequence"/>
</dbReference>
<gene>
    <name evidence="7" type="ORF">BQ8794_50495</name>
</gene>
<dbReference type="InterPro" id="IPR016166">
    <property type="entry name" value="FAD-bd_PCMH"/>
</dbReference>
<dbReference type="RefSeq" id="WP_077381449.1">
    <property type="nucleotide sequence ID" value="NZ_FTPD01000045.1"/>
</dbReference>
<organism evidence="7 8">
    <name type="scientific">Mesorhizobium prunaredense</name>
    <dbReference type="NCBI Taxonomy" id="1631249"/>
    <lineage>
        <taxon>Bacteria</taxon>
        <taxon>Pseudomonadati</taxon>
        <taxon>Pseudomonadota</taxon>
        <taxon>Alphaproteobacteria</taxon>
        <taxon>Hyphomicrobiales</taxon>
        <taxon>Phyllobacteriaceae</taxon>
        <taxon>Mesorhizobium</taxon>
    </lineage>
</organism>
<dbReference type="Gene3D" id="3.40.462.20">
    <property type="match status" value="1"/>
</dbReference>
<dbReference type="SUPFAM" id="SSF56176">
    <property type="entry name" value="FAD-binding/transporter-associated domain-like"/>
    <property type="match status" value="1"/>
</dbReference>
<dbReference type="InterPro" id="IPR006093">
    <property type="entry name" value="Oxy_OxRdtase_FAD_BS"/>
</dbReference>
<dbReference type="InterPro" id="IPR036318">
    <property type="entry name" value="FAD-bd_PCMH-like_sf"/>
</dbReference>
<keyword evidence="5" id="KW-0560">Oxidoreductase</keyword>
<evidence type="ECO:0000313" key="8">
    <source>
        <dbReference type="Proteomes" id="UP000188388"/>
    </source>
</evidence>
<comment type="cofactor">
    <cofactor evidence="1">
        <name>FAD</name>
        <dbReference type="ChEBI" id="CHEBI:57692"/>
    </cofactor>
</comment>
<dbReference type="EMBL" id="FTPD01000045">
    <property type="protein sequence ID" value="SIT58393.1"/>
    <property type="molecule type" value="Genomic_DNA"/>
</dbReference>
<feature type="domain" description="FAD-binding PCMH-type" evidence="6">
    <location>
        <begin position="52"/>
        <end position="223"/>
    </location>
</feature>
<evidence type="ECO:0000256" key="4">
    <source>
        <dbReference type="ARBA" id="ARBA00022827"/>
    </source>
</evidence>
<evidence type="ECO:0000256" key="5">
    <source>
        <dbReference type="ARBA" id="ARBA00023002"/>
    </source>
</evidence>
<keyword evidence="4" id="KW-0274">FAD</keyword>
<keyword evidence="8" id="KW-1185">Reference proteome</keyword>
<sequence>MNMSAIDIAGLEGGRVNLTSKQLDELEARLEGPLLRPGDEGWDDAVLIWNGMVAKVPALVLQPTSAHDVAAAVGFARDHRLLLSVKGGGHNIGGTSITERGLALDMTRMRDVTVIPNAKLAHVGPGCLLKDVDRATQKHGLATVLGFISEVGVSGLTLGGGLGYLTRRFGWTVDNLEEVEIVTADGEIRTANRHENADLFWAIRGAGANLGVVTRFTFHLHEVGPTVYGGLIAWPFDRAEEILRAYRRITTEAPRELAVWLNLLRAPAAPFVPEQWHGERTCALVVCYSGDLGNVDEVLAPMRALSDPVVDLLQEQPYTQVQSYLDAAEPKGNHYYWKTEYAAELSDRLLSTWRDLAAACPIPEAQLGILHLGGALNEHDGDDGAVGNRDARYACGVIGIWKPDEPEADTFPQWVRDAWKRIRPFSTGGNYINFQTADEDEERIWATYGANFDRLVEVKKKYDPDNVFRSNRNIAPRTRAGNA</sequence>
<dbReference type="GO" id="GO:0071949">
    <property type="term" value="F:FAD binding"/>
    <property type="evidence" value="ECO:0007669"/>
    <property type="project" value="InterPro"/>
</dbReference>
<dbReference type="AlphaFoldDB" id="A0A1R3VGK4"/>
<evidence type="ECO:0000256" key="2">
    <source>
        <dbReference type="ARBA" id="ARBA00005466"/>
    </source>
</evidence>
<accession>A0A1R3VGK4</accession>
<dbReference type="Gene3D" id="3.30.465.10">
    <property type="match status" value="1"/>
</dbReference>
<evidence type="ECO:0000256" key="1">
    <source>
        <dbReference type="ARBA" id="ARBA00001974"/>
    </source>
</evidence>
<dbReference type="Pfam" id="PF01565">
    <property type="entry name" value="FAD_binding_4"/>
    <property type="match status" value="1"/>
</dbReference>
<dbReference type="InterPro" id="IPR050416">
    <property type="entry name" value="FAD-linked_Oxidoreductase"/>
</dbReference>
<proteinExistence type="inferred from homology"/>
<dbReference type="InterPro" id="IPR016169">
    <property type="entry name" value="FAD-bd_PCMH_sub2"/>
</dbReference>
<dbReference type="PROSITE" id="PS51387">
    <property type="entry name" value="FAD_PCMH"/>
    <property type="match status" value="1"/>
</dbReference>
<name>A0A1R3VGK4_9HYPH</name>
<protein>
    <submittedName>
        <fullName evidence="7">FAD linked oxidase</fullName>
    </submittedName>
</protein>
<reference evidence="8" key="1">
    <citation type="submission" date="2017-01" db="EMBL/GenBank/DDBJ databases">
        <authorList>
            <person name="Brunel B."/>
        </authorList>
    </citation>
    <scope>NUCLEOTIDE SEQUENCE [LARGE SCALE GENOMIC DNA]</scope>
</reference>
<dbReference type="PANTHER" id="PTHR42973:SF39">
    <property type="entry name" value="FAD-BINDING PCMH-TYPE DOMAIN-CONTAINING PROTEIN"/>
    <property type="match status" value="1"/>
</dbReference>
<dbReference type="Gene3D" id="3.30.43.10">
    <property type="entry name" value="Uridine Diphospho-n-acetylenolpyruvylglucosamine Reductase, domain 2"/>
    <property type="match status" value="1"/>
</dbReference>
<dbReference type="InterPro" id="IPR006094">
    <property type="entry name" value="Oxid_FAD_bind_N"/>
</dbReference>
<evidence type="ECO:0000313" key="7">
    <source>
        <dbReference type="EMBL" id="SIT58393.1"/>
    </source>
</evidence>
<dbReference type="GO" id="GO:0016491">
    <property type="term" value="F:oxidoreductase activity"/>
    <property type="evidence" value="ECO:0007669"/>
    <property type="project" value="UniProtKB-KW"/>
</dbReference>
<dbReference type="STRING" id="1631249.BQ8794_50495"/>
<dbReference type="SUPFAM" id="SSF55103">
    <property type="entry name" value="FAD-linked oxidases, C-terminal domain"/>
    <property type="match status" value="1"/>
</dbReference>
<dbReference type="Pfam" id="PF08031">
    <property type="entry name" value="BBE"/>
    <property type="match status" value="1"/>
</dbReference>